<keyword evidence="1" id="KW-0602">Photosynthesis</keyword>
<dbReference type="InterPro" id="IPR003435">
    <property type="entry name" value="Chaperonin_RcbX"/>
</dbReference>
<keyword evidence="5" id="KW-1185">Reference proteome</keyword>
<evidence type="ECO:0000313" key="4">
    <source>
        <dbReference type="EMBL" id="QDZ23758.1"/>
    </source>
</evidence>
<dbReference type="PANTHER" id="PTHR33791">
    <property type="entry name" value="CHAPERONIN-LIKE RBCX PROTEIN 1, CHLOROPLASTIC"/>
    <property type="match status" value="1"/>
</dbReference>
<reference evidence="4 5" key="1">
    <citation type="submission" date="2018-07" db="EMBL/GenBank/DDBJ databases">
        <title>The complete nuclear genome of the prasinophyte Chloropicon primus (CCMP1205).</title>
        <authorList>
            <person name="Pombert J.-F."/>
            <person name="Otis C."/>
            <person name="Turmel M."/>
            <person name="Lemieux C."/>
        </authorList>
    </citation>
    <scope>NUCLEOTIDE SEQUENCE [LARGE SCALE GENOMIC DNA]</scope>
    <source>
        <strain evidence="4 5">CCMP1205</strain>
    </source>
</reference>
<dbReference type="InterPro" id="IPR038052">
    <property type="entry name" value="Chaperonin_RbcX_sf"/>
</dbReference>
<dbReference type="AlphaFoldDB" id="A0A5B8MSL7"/>
<organism evidence="4 5">
    <name type="scientific">Chloropicon primus</name>
    <dbReference type="NCBI Taxonomy" id="1764295"/>
    <lineage>
        <taxon>Eukaryota</taxon>
        <taxon>Viridiplantae</taxon>
        <taxon>Chlorophyta</taxon>
        <taxon>Chloropicophyceae</taxon>
        <taxon>Chloropicales</taxon>
        <taxon>Chloropicaceae</taxon>
        <taxon>Chloropicon</taxon>
    </lineage>
</organism>
<evidence type="ECO:0000256" key="2">
    <source>
        <dbReference type="ARBA" id="ARBA00023186"/>
    </source>
</evidence>
<gene>
    <name evidence="4" type="ORF">A3770_11p62760</name>
</gene>
<dbReference type="GO" id="GO:0044183">
    <property type="term" value="F:protein folding chaperone"/>
    <property type="evidence" value="ECO:0007669"/>
    <property type="project" value="InterPro"/>
</dbReference>
<dbReference type="GO" id="GO:0110102">
    <property type="term" value="P:ribulose bisphosphate carboxylase complex assembly"/>
    <property type="evidence" value="ECO:0007669"/>
    <property type="project" value="InterPro"/>
</dbReference>
<dbReference type="OrthoDB" id="513226at2759"/>
<name>A0A5B8MSL7_9CHLO</name>
<dbReference type="GO" id="GO:0015977">
    <property type="term" value="P:carbon fixation"/>
    <property type="evidence" value="ECO:0007669"/>
    <property type="project" value="UniProtKB-KW"/>
</dbReference>
<evidence type="ECO:0000256" key="1">
    <source>
        <dbReference type="ARBA" id="ARBA00022531"/>
    </source>
</evidence>
<dbReference type="Pfam" id="PF02341">
    <property type="entry name" value="RbcX"/>
    <property type="match status" value="1"/>
</dbReference>
<evidence type="ECO:0000313" key="5">
    <source>
        <dbReference type="Proteomes" id="UP000316726"/>
    </source>
</evidence>
<dbReference type="Gene3D" id="1.10.1200.210">
    <property type="entry name" value="Chaperonin-like RbcX"/>
    <property type="match status" value="1"/>
</dbReference>
<dbReference type="SUPFAM" id="SSF158615">
    <property type="entry name" value="RbcX-like"/>
    <property type="match status" value="1"/>
</dbReference>
<keyword evidence="2" id="KW-0143">Chaperone</keyword>
<dbReference type="PANTHER" id="PTHR33791:SF1">
    <property type="entry name" value="RUBISCO CHAPERONE RBCX"/>
    <property type="match status" value="1"/>
</dbReference>
<dbReference type="Proteomes" id="UP000316726">
    <property type="component" value="Chromosome 11"/>
</dbReference>
<sequence length="183" mass="20219">MRFRFINKGNDLALARSNCVGVVAPRRREVSREGRGPATIFAGGFYVPSESFGGRSPEAKAAQAMKTLFTMCAVKIVLAQLEGSSAGRGASAFGSFNPEQCEMLYSHLDEHPLKDGDEWLRLLMKKDKLLALRLAEVRESYVQEGFEWDSMRRASIKEIEQGNISILREGAEAMLGRAEGSTK</sequence>
<protein>
    <submittedName>
        <fullName evidence="4">Uncharacterized protein</fullName>
    </submittedName>
</protein>
<keyword evidence="3" id="KW-0120">Carbon dioxide fixation</keyword>
<dbReference type="EMBL" id="CP031044">
    <property type="protein sequence ID" value="QDZ23758.1"/>
    <property type="molecule type" value="Genomic_DNA"/>
</dbReference>
<dbReference type="GO" id="GO:0015979">
    <property type="term" value="P:photosynthesis"/>
    <property type="evidence" value="ECO:0007669"/>
    <property type="project" value="UniProtKB-KW"/>
</dbReference>
<evidence type="ECO:0000256" key="3">
    <source>
        <dbReference type="ARBA" id="ARBA00023300"/>
    </source>
</evidence>
<proteinExistence type="predicted"/>
<accession>A0A5B8MSL7</accession>